<dbReference type="EMBL" id="JACEGA010000001">
    <property type="protein sequence ID" value="MBB2184180.1"/>
    <property type="molecule type" value="Genomic_DNA"/>
</dbReference>
<evidence type="ECO:0000313" key="2">
    <source>
        <dbReference type="Proteomes" id="UP000574276"/>
    </source>
</evidence>
<evidence type="ECO:0000313" key="1">
    <source>
        <dbReference type="EMBL" id="MBB2184180.1"/>
    </source>
</evidence>
<dbReference type="Proteomes" id="UP000574276">
    <property type="component" value="Unassembled WGS sequence"/>
</dbReference>
<comment type="caution">
    <text evidence="1">The sequence shown here is derived from an EMBL/GenBank/DDBJ whole genome shotgun (WGS) entry which is preliminary data.</text>
</comment>
<accession>A0A839K3J1</accession>
<proteinExistence type="predicted"/>
<sequence length="131" mass="15196">MGKILQISCPKCNYLKQIHVGHGMADFHLEQIMTYFTEEDSKRIMKYQSEGMIEHFHYDRKLSICPGCRRLDSTPTLELILHSGDTVKFHAKCTYCNEEPEILRDISNEKSVTCPYCNNGELSIQQAGYWD</sequence>
<name>A0A839K3J1_9FIRM</name>
<keyword evidence="2" id="KW-1185">Reference proteome</keyword>
<protein>
    <submittedName>
        <fullName evidence="1">Uncharacterized protein</fullName>
    </submittedName>
</protein>
<gene>
    <name evidence="1" type="ORF">H0486_14975</name>
</gene>
<dbReference type="AlphaFoldDB" id="A0A839K3J1"/>
<organism evidence="1 2">
    <name type="scientific">Variimorphobacter saccharofermentans</name>
    <dbReference type="NCBI Taxonomy" id="2755051"/>
    <lineage>
        <taxon>Bacteria</taxon>
        <taxon>Bacillati</taxon>
        <taxon>Bacillota</taxon>
        <taxon>Clostridia</taxon>
        <taxon>Lachnospirales</taxon>
        <taxon>Lachnospiraceae</taxon>
        <taxon>Variimorphobacter</taxon>
    </lineage>
</organism>
<dbReference type="RefSeq" id="WP_228353772.1">
    <property type="nucleotide sequence ID" value="NZ_JACEGA010000001.1"/>
</dbReference>
<reference evidence="1 2" key="1">
    <citation type="submission" date="2020-07" db="EMBL/GenBank/DDBJ databases">
        <title>Characterization and genome sequencing of isolate MD1, a novel member within the family Lachnospiraceae.</title>
        <authorList>
            <person name="Rettenmaier R."/>
            <person name="Di Bello L."/>
            <person name="Zinser C."/>
            <person name="Scheitz K."/>
            <person name="Liebl W."/>
            <person name="Zverlov V."/>
        </authorList>
    </citation>
    <scope>NUCLEOTIDE SEQUENCE [LARGE SCALE GENOMIC DNA]</scope>
    <source>
        <strain evidence="1 2">MD1</strain>
    </source>
</reference>